<proteinExistence type="predicted"/>
<evidence type="ECO:0000313" key="3">
    <source>
        <dbReference type="Proteomes" id="UP000755667"/>
    </source>
</evidence>
<dbReference type="GeneID" id="62639853"/>
<dbReference type="SUPFAM" id="SSF52540">
    <property type="entry name" value="P-loop containing nucleoside triphosphate hydrolases"/>
    <property type="match status" value="1"/>
</dbReference>
<dbReference type="EMBL" id="JAFBXE010000012">
    <property type="protein sequence ID" value="MBM2414012.1"/>
    <property type="molecule type" value="Genomic_DNA"/>
</dbReference>
<protein>
    <recommendedName>
        <fullName evidence="5">Protein ImuA</fullName>
    </recommendedName>
</protein>
<dbReference type="AlphaFoldDB" id="A0A9Q2S6C7"/>
<dbReference type="Proteomes" id="UP000755667">
    <property type="component" value="Unassembled WGS sequence"/>
</dbReference>
<evidence type="ECO:0000313" key="2">
    <source>
        <dbReference type="EMBL" id="MBM2418682.1"/>
    </source>
</evidence>
<evidence type="ECO:0000313" key="4">
    <source>
        <dbReference type="Proteomes" id="UP000809440"/>
    </source>
</evidence>
<organism evidence="1 3">
    <name type="scientific">Marivita cryptomonadis</name>
    <dbReference type="NCBI Taxonomy" id="505252"/>
    <lineage>
        <taxon>Bacteria</taxon>
        <taxon>Pseudomonadati</taxon>
        <taxon>Pseudomonadota</taxon>
        <taxon>Alphaproteobacteria</taxon>
        <taxon>Rhodobacterales</taxon>
        <taxon>Roseobacteraceae</taxon>
        <taxon>Marivita</taxon>
    </lineage>
</organism>
<dbReference type="Gene3D" id="3.40.50.300">
    <property type="entry name" value="P-loop containing nucleotide triphosphate hydrolases"/>
    <property type="match status" value="1"/>
</dbReference>
<accession>A0A9Q2S6C7</accession>
<comment type="caution">
    <text evidence="1">The sequence shown here is derived from an EMBL/GenBank/DDBJ whole genome shotgun (WGS) entry which is preliminary data.</text>
</comment>
<gene>
    <name evidence="1" type="ORF">JQX41_16965</name>
    <name evidence="2" type="ORF">JQX48_16980</name>
</gene>
<dbReference type="EMBL" id="JAFBXF010000012">
    <property type="protein sequence ID" value="MBM2418682.1"/>
    <property type="molecule type" value="Genomic_DNA"/>
</dbReference>
<keyword evidence="4" id="KW-1185">Reference proteome</keyword>
<dbReference type="InterPro" id="IPR027417">
    <property type="entry name" value="P-loop_NTPase"/>
</dbReference>
<dbReference type="Proteomes" id="UP000809440">
    <property type="component" value="Unassembled WGS sequence"/>
</dbReference>
<dbReference type="RefSeq" id="WP_085628123.1">
    <property type="nucleotide sequence ID" value="NZ_JAFBWU010000012.1"/>
</dbReference>
<name>A0A9Q2S6C7_9RHOB</name>
<sequence length="229" mass="24814">MHNAATLLSRRPHRPAPQITLGDPEIALRLGRVHELCGQARHMLAVSIVTQLGGPVVWITQQAATEYLCPEAIADQITPGHILFVTPSNKDMILWAMEDALRDGHAPVVVADLTAPPAMVPIRRLHLAAEAGCGIGACRPLAVLLTPGQGGAPGIETRWSLEPAHHNGAGHWTLSRLRARMSPPRDWLMIRGQAGLMPAAPEPEISYEISAQQRNFVRNSLGHTRETTP</sequence>
<evidence type="ECO:0008006" key="5">
    <source>
        <dbReference type="Google" id="ProtNLM"/>
    </source>
</evidence>
<evidence type="ECO:0000313" key="1">
    <source>
        <dbReference type="EMBL" id="MBM2414012.1"/>
    </source>
</evidence>
<reference evidence="1 4" key="1">
    <citation type="submission" date="2021-01" db="EMBL/GenBank/DDBJ databases">
        <title>Diatom-associated Roseobacters Show Island Model of Population Structure.</title>
        <authorList>
            <person name="Qu L."/>
            <person name="Feng X."/>
            <person name="Chen Y."/>
            <person name="Li L."/>
            <person name="Wang X."/>
            <person name="Hu Z."/>
            <person name="Wang H."/>
            <person name="Luo H."/>
        </authorList>
    </citation>
    <scope>NUCLEOTIDE SEQUENCE</scope>
    <source>
        <strain evidence="2 4">CC28-63</strain>
        <strain evidence="1">CC28-69</strain>
    </source>
</reference>